<evidence type="ECO:0000256" key="8">
    <source>
        <dbReference type="ARBA" id="ARBA00023136"/>
    </source>
</evidence>
<feature type="transmembrane region" description="Helical" evidence="15">
    <location>
        <begin position="184"/>
        <end position="204"/>
    </location>
</feature>
<feature type="transmembrane region" description="Helical" evidence="15">
    <location>
        <begin position="72"/>
        <end position="93"/>
    </location>
</feature>
<keyword evidence="7 15" id="KW-1133">Transmembrane helix</keyword>
<feature type="domain" description="Heme-copper oxidase subunit III family profile" evidence="16">
    <location>
        <begin position="1"/>
        <end position="207"/>
    </location>
</feature>
<keyword evidence="6 14" id="KW-0812">Transmembrane</keyword>
<evidence type="ECO:0000256" key="15">
    <source>
        <dbReference type="SAM" id="Phobius"/>
    </source>
</evidence>
<comment type="subcellular location">
    <subcellularLocation>
        <location evidence="1 14">Cell membrane</location>
        <topology evidence="1 14">Multi-pass membrane protein</topology>
    </subcellularLocation>
</comment>
<proteinExistence type="inferred from homology"/>
<protein>
    <recommendedName>
        <fullName evidence="4">Cytochrome bo(3) ubiquinol oxidase subunit 3</fullName>
    </recommendedName>
    <alternativeName>
        <fullName evidence="12">Cytochrome o ubiquinol oxidase subunit 3</fullName>
    </alternativeName>
    <alternativeName>
        <fullName evidence="10">Oxidase bo(3) subunit 3</fullName>
    </alternativeName>
    <alternativeName>
        <fullName evidence="13">Ubiquinol oxidase polypeptide III</fullName>
    </alternativeName>
    <alternativeName>
        <fullName evidence="11">Ubiquinol oxidase subunit 3</fullName>
    </alternativeName>
</protein>
<evidence type="ECO:0000256" key="11">
    <source>
        <dbReference type="ARBA" id="ARBA00031884"/>
    </source>
</evidence>
<feature type="transmembrane region" description="Helical" evidence="15">
    <location>
        <begin position="100"/>
        <end position="119"/>
    </location>
</feature>
<dbReference type="FunFam" id="1.20.120.80:FF:000001">
    <property type="entry name" value="Cytochrome (Ubi)quinol oxidase subunit III"/>
    <property type="match status" value="1"/>
</dbReference>
<dbReference type="GO" id="GO:0005886">
    <property type="term" value="C:plasma membrane"/>
    <property type="evidence" value="ECO:0007669"/>
    <property type="project" value="UniProtKB-SubCell"/>
</dbReference>
<keyword evidence="8 15" id="KW-0472">Membrane</keyword>
<evidence type="ECO:0000313" key="18">
    <source>
        <dbReference type="Proteomes" id="UP000050786"/>
    </source>
</evidence>
<dbReference type="InterPro" id="IPR035973">
    <property type="entry name" value="Cyt_c_oxidase_su3-like_sf"/>
</dbReference>
<reference evidence="18" key="1">
    <citation type="submission" date="2015-09" db="EMBL/GenBank/DDBJ databases">
        <authorList>
            <person name="Rodrigo-Torres L."/>
            <person name="Arahal D.R."/>
        </authorList>
    </citation>
    <scope>NUCLEOTIDE SEQUENCE [LARGE SCALE GENOMIC DNA]</scope>
    <source>
        <strain evidence="18">CECT 4293</strain>
    </source>
</reference>
<evidence type="ECO:0000256" key="7">
    <source>
        <dbReference type="ARBA" id="ARBA00022989"/>
    </source>
</evidence>
<evidence type="ECO:0000256" key="1">
    <source>
        <dbReference type="ARBA" id="ARBA00004651"/>
    </source>
</evidence>
<dbReference type="AlphaFoldDB" id="A0A0N7LP99"/>
<evidence type="ECO:0000256" key="3">
    <source>
        <dbReference type="ARBA" id="ARBA00011700"/>
    </source>
</evidence>
<evidence type="ECO:0000256" key="4">
    <source>
        <dbReference type="ARBA" id="ARBA00014687"/>
    </source>
</evidence>
<evidence type="ECO:0000313" key="17">
    <source>
        <dbReference type="EMBL" id="CUH44628.1"/>
    </source>
</evidence>
<comment type="function">
    <text evidence="9">Cytochrome bo(3) ubiquinol terminal oxidase is the component of the aerobic respiratory chain of E.coli that predominates when cells are grown at high aeration. Has proton pump activity across the membrane in addition to electron transfer, pumping 2 protons/electron.</text>
</comment>
<dbReference type="GO" id="GO:0004129">
    <property type="term" value="F:cytochrome-c oxidase activity"/>
    <property type="evidence" value="ECO:0007669"/>
    <property type="project" value="InterPro"/>
</dbReference>
<dbReference type="InterPro" id="IPR013833">
    <property type="entry name" value="Cyt_c_oxidase_su3_a-hlx"/>
</dbReference>
<dbReference type="GO" id="GO:0016491">
    <property type="term" value="F:oxidoreductase activity"/>
    <property type="evidence" value="ECO:0007669"/>
    <property type="project" value="UniProtKB-KW"/>
</dbReference>
<keyword evidence="18" id="KW-1185">Reference proteome</keyword>
<dbReference type="SUPFAM" id="SSF81452">
    <property type="entry name" value="Cytochrome c oxidase subunit III-like"/>
    <property type="match status" value="1"/>
</dbReference>
<gene>
    <name evidence="17" type="primary">cyoC</name>
    <name evidence="17" type="ORF">RUM4293_03534</name>
</gene>
<comment type="similarity">
    <text evidence="2 14">Belongs to the cytochrome c oxidase subunit 3 family.</text>
</comment>
<evidence type="ECO:0000256" key="13">
    <source>
        <dbReference type="ARBA" id="ARBA00032717"/>
    </source>
</evidence>
<evidence type="ECO:0000256" key="10">
    <source>
        <dbReference type="ARBA" id="ARBA00030072"/>
    </source>
</evidence>
<dbReference type="GO" id="GO:0019646">
    <property type="term" value="P:aerobic electron transport chain"/>
    <property type="evidence" value="ECO:0007669"/>
    <property type="project" value="InterPro"/>
</dbReference>
<evidence type="ECO:0000256" key="5">
    <source>
        <dbReference type="ARBA" id="ARBA00022475"/>
    </source>
</evidence>
<dbReference type="PANTHER" id="PTHR11403:SF2">
    <property type="entry name" value="CYTOCHROME BO(3) UBIQUINOL OXIDASE SUBUNIT 3"/>
    <property type="match status" value="1"/>
</dbReference>
<evidence type="ECO:0000256" key="9">
    <source>
        <dbReference type="ARBA" id="ARBA00025694"/>
    </source>
</evidence>
<comment type="subunit">
    <text evidence="3">Heterooctamer of two A chains, two B chains, two C chains and two D chains.</text>
</comment>
<keyword evidence="17" id="KW-0560">Oxidoreductase</keyword>
<accession>A0A0N7LP99</accession>
<evidence type="ECO:0000256" key="6">
    <source>
        <dbReference type="ARBA" id="ARBA00022692"/>
    </source>
</evidence>
<keyword evidence="5" id="KW-1003">Cell membrane</keyword>
<evidence type="ECO:0000256" key="12">
    <source>
        <dbReference type="ARBA" id="ARBA00032189"/>
    </source>
</evidence>
<dbReference type="InterPro" id="IPR024791">
    <property type="entry name" value="Cyt_c/ubiquinol_Oxase_su3"/>
</dbReference>
<evidence type="ECO:0000256" key="14">
    <source>
        <dbReference type="RuleBase" id="RU003376"/>
    </source>
</evidence>
<dbReference type="PANTHER" id="PTHR11403">
    <property type="entry name" value="CYTOCHROME C OXIDASE SUBUNIT III"/>
    <property type="match status" value="1"/>
</dbReference>
<dbReference type="Pfam" id="PF00510">
    <property type="entry name" value="COX3"/>
    <property type="match status" value="1"/>
</dbReference>
<dbReference type="Proteomes" id="UP000050786">
    <property type="component" value="Unassembled WGS sequence"/>
</dbReference>
<dbReference type="EMBL" id="CYPS01000055">
    <property type="protein sequence ID" value="CUH44628.1"/>
    <property type="molecule type" value="Genomic_DNA"/>
</dbReference>
<feature type="transmembrane region" description="Helical" evidence="15">
    <location>
        <begin position="27"/>
        <end position="52"/>
    </location>
</feature>
<evidence type="ECO:0000259" key="16">
    <source>
        <dbReference type="PROSITE" id="PS50253"/>
    </source>
</evidence>
<feature type="transmembrane region" description="Helical" evidence="15">
    <location>
        <begin position="139"/>
        <end position="163"/>
    </location>
</feature>
<evidence type="ECO:0000256" key="2">
    <source>
        <dbReference type="ARBA" id="ARBA00010581"/>
    </source>
</evidence>
<name>A0A0N7LP99_9RHOB</name>
<sequence>MKRAPTHSYPGLNLGRRHASADRASEVVTFGFWVFLMSDLVYFGLMFAIYITMIDAQAGGPGPHELFDLKSIFAQTLILLTSSLTVGLAMLALKYNLPRWRIVFWFSVTLLLGLSFLVLEIRDFMAMAEKGGIPQRSGFLSAFYGLVPLHGLHVATGCLWLFVLGIQLRIFGLTDLLMSRVVRLALFWHFLDLIWIGIITIVYFGGLTYG</sequence>
<dbReference type="Gene3D" id="1.20.120.80">
    <property type="entry name" value="Cytochrome c oxidase, subunit III, four-helix bundle"/>
    <property type="match status" value="1"/>
</dbReference>
<dbReference type="RefSeq" id="WP_058274600.1">
    <property type="nucleotide sequence ID" value="NZ_CYPS01000055.1"/>
</dbReference>
<dbReference type="PROSITE" id="PS50253">
    <property type="entry name" value="COX3"/>
    <property type="match status" value="1"/>
</dbReference>
<dbReference type="InterPro" id="IPR000298">
    <property type="entry name" value="Cyt_c_oxidase-like_su3"/>
</dbReference>
<organism evidence="17 18">
    <name type="scientific">Ruegeria atlantica</name>
    <dbReference type="NCBI Taxonomy" id="81569"/>
    <lineage>
        <taxon>Bacteria</taxon>
        <taxon>Pseudomonadati</taxon>
        <taxon>Pseudomonadota</taxon>
        <taxon>Alphaproteobacteria</taxon>
        <taxon>Rhodobacterales</taxon>
        <taxon>Roseobacteraceae</taxon>
        <taxon>Ruegeria</taxon>
    </lineage>
</organism>